<sequence length="251" mass="28247">MKNNRIRKMRENENLTLDQLSKAIGVSHATLSRYETGVVENGKYEVWQKLADYFGSPISYLQGRDIIDLDNVINQDTKDPETIEELKVALQNLIAHYPNFSDIYPNFFPNVSQQIKSITKPLQVVSDAMAMAKSNSNTAKQAKIQIAQISKLLDNDQLNPNQNAYIVEAINLLLSDNASSIYTIYYVMHFLNVAISDPSIFKEDPDFKSELIKILSELLDELDPSTNTGKQKNAPNEDGSSKNVNNNGDEE</sequence>
<dbReference type="InterPro" id="IPR016024">
    <property type="entry name" value="ARM-type_fold"/>
</dbReference>
<name>A0A2U1D5Z2_9LACO</name>
<dbReference type="SMART" id="SM00530">
    <property type="entry name" value="HTH_XRE"/>
    <property type="match status" value="1"/>
</dbReference>
<dbReference type="SUPFAM" id="SSF48371">
    <property type="entry name" value="ARM repeat"/>
    <property type="match status" value="1"/>
</dbReference>
<accession>A0A2U1D5Z2</accession>
<dbReference type="Proteomes" id="UP000245433">
    <property type="component" value="Unassembled WGS sequence"/>
</dbReference>
<proteinExistence type="predicted"/>
<dbReference type="EMBL" id="QEKT01000009">
    <property type="protein sequence ID" value="PVY83095.1"/>
    <property type="molecule type" value="Genomic_DNA"/>
</dbReference>
<evidence type="ECO:0000313" key="4">
    <source>
        <dbReference type="Proteomes" id="UP000245433"/>
    </source>
</evidence>
<organism evidence="3 4">
    <name type="scientific">Convivina intestini</name>
    <dbReference type="NCBI Taxonomy" id="1505726"/>
    <lineage>
        <taxon>Bacteria</taxon>
        <taxon>Bacillati</taxon>
        <taxon>Bacillota</taxon>
        <taxon>Bacilli</taxon>
        <taxon>Lactobacillales</taxon>
        <taxon>Lactobacillaceae</taxon>
        <taxon>Convivina</taxon>
    </lineage>
</organism>
<comment type="caution">
    <text evidence="3">The sequence shown here is derived from an EMBL/GenBank/DDBJ whole genome shotgun (WGS) entry which is preliminary data.</text>
</comment>
<dbReference type="InterPro" id="IPR001387">
    <property type="entry name" value="Cro/C1-type_HTH"/>
</dbReference>
<dbReference type="PROSITE" id="PS50943">
    <property type="entry name" value="HTH_CROC1"/>
    <property type="match status" value="1"/>
</dbReference>
<feature type="compositionally biased region" description="Polar residues" evidence="1">
    <location>
        <begin position="224"/>
        <end position="234"/>
    </location>
</feature>
<reference evidence="3 4" key="1">
    <citation type="submission" date="2018-04" db="EMBL/GenBank/DDBJ databases">
        <title>Genomic Encyclopedia of Type Strains, Phase IV (KMG-IV): sequencing the most valuable type-strain genomes for metagenomic binning, comparative biology and taxonomic classification.</title>
        <authorList>
            <person name="Goeker M."/>
        </authorList>
    </citation>
    <scope>NUCLEOTIDE SEQUENCE [LARGE SCALE GENOMIC DNA]</scope>
    <source>
        <strain evidence="3 4">DSM 28795</strain>
    </source>
</reference>
<dbReference type="Gene3D" id="1.10.260.40">
    <property type="entry name" value="lambda repressor-like DNA-binding domains"/>
    <property type="match status" value="1"/>
</dbReference>
<dbReference type="CDD" id="cd00093">
    <property type="entry name" value="HTH_XRE"/>
    <property type="match status" value="1"/>
</dbReference>
<feature type="domain" description="HTH cro/C1-type" evidence="2">
    <location>
        <begin position="6"/>
        <end position="61"/>
    </location>
</feature>
<dbReference type="SUPFAM" id="SSF47413">
    <property type="entry name" value="lambda repressor-like DNA-binding domains"/>
    <property type="match status" value="1"/>
</dbReference>
<gene>
    <name evidence="3" type="ORF">C7384_10943</name>
</gene>
<evidence type="ECO:0000313" key="3">
    <source>
        <dbReference type="EMBL" id="PVY83095.1"/>
    </source>
</evidence>
<dbReference type="InterPro" id="IPR010982">
    <property type="entry name" value="Lambda_DNA-bd_dom_sf"/>
</dbReference>
<dbReference type="RefSeq" id="WP_165806797.1">
    <property type="nucleotide sequence ID" value="NZ_CAKOEX010000009.1"/>
</dbReference>
<feature type="compositionally biased region" description="Polar residues" evidence="1">
    <location>
        <begin position="241"/>
        <end position="251"/>
    </location>
</feature>
<dbReference type="Pfam" id="PF01381">
    <property type="entry name" value="HTH_3"/>
    <property type="match status" value="1"/>
</dbReference>
<keyword evidence="4" id="KW-1185">Reference proteome</keyword>
<evidence type="ECO:0000259" key="2">
    <source>
        <dbReference type="PROSITE" id="PS50943"/>
    </source>
</evidence>
<dbReference type="AlphaFoldDB" id="A0A2U1D5Z2"/>
<protein>
    <submittedName>
        <fullName evidence="3">Helix-turn-helix protein</fullName>
    </submittedName>
</protein>
<dbReference type="GO" id="GO:0003677">
    <property type="term" value="F:DNA binding"/>
    <property type="evidence" value="ECO:0007669"/>
    <property type="project" value="InterPro"/>
</dbReference>
<evidence type="ECO:0000256" key="1">
    <source>
        <dbReference type="SAM" id="MobiDB-lite"/>
    </source>
</evidence>
<feature type="region of interest" description="Disordered" evidence="1">
    <location>
        <begin position="223"/>
        <end position="251"/>
    </location>
</feature>